<dbReference type="GO" id="GO:0015087">
    <property type="term" value="F:cobalt ion transmembrane transporter activity"/>
    <property type="evidence" value="ECO:0007669"/>
    <property type="project" value="TreeGrafter"/>
</dbReference>
<dbReference type="RefSeq" id="WP_104004137.1">
    <property type="nucleotide sequence ID" value="NZ_FNVQ01000003.1"/>
</dbReference>
<dbReference type="SUPFAM" id="SSF144083">
    <property type="entry name" value="Magnesium transport protein CorA, transmembrane region"/>
    <property type="match status" value="1"/>
</dbReference>
<evidence type="ECO:0000256" key="9">
    <source>
        <dbReference type="ARBA" id="ARBA00023065"/>
    </source>
</evidence>
<keyword evidence="13" id="KW-1185">Reference proteome</keyword>
<dbReference type="Gene3D" id="3.30.460.20">
    <property type="entry name" value="CorA soluble domain-like"/>
    <property type="match status" value="1"/>
</dbReference>
<dbReference type="Gene3D" id="1.20.58.340">
    <property type="entry name" value="Magnesium transport protein CorA, transmembrane region"/>
    <property type="match status" value="2"/>
</dbReference>
<accession>A0A1H6C9D9</accession>
<dbReference type="AlphaFoldDB" id="A0A1H6C9D9"/>
<dbReference type="PANTHER" id="PTHR46494">
    <property type="entry name" value="CORA FAMILY METAL ION TRANSPORTER (EUROFUNG)"/>
    <property type="match status" value="1"/>
</dbReference>
<dbReference type="EMBL" id="FNVQ01000003">
    <property type="protein sequence ID" value="SEG69522.1"/>
    <property type="molecule type" value="Genomic_DNA"/>
</dbReference>
<evidence type="ECO:0000313" key="13">
    <source>
        <dbReference type="Proteomes" id="UP000236745"/>
    </source>
</evidence>
<keyword evidence="4" id="KW-1003">Cell membrane</keyword>
<evidence type="ECO:0000256" key="5">
    <source>
        <dbReference type="ARBA" id="ARBA00022519"/>
    </source>
</evidence>
<reference evidence="12 13" key="1">
    <citation type="submission" date="2016-10" db="EMBL/GenBank/DDBJ databases">
        <authorList>
            <person name="de Groot N.N."/>
        </authorList>
    </citation>
    <scope>NUCLEOTIDE SEQUENCE [LARGE SCALE GENOMIC DNA]</scope>
    <source>
        <strain evidence="12 13">DSM 22012</strain>
    </source>
</reference>
<comment type="subcellular location">
    <subcellularLocation>
        <location evidence="1">Cell membrane</location>
        <topology evidence="1">Multi-pass membrane protein</topology>
    </subcellularLocation>
</comment>
<evidence type="ECO:0000256" key="2">
    <source>
        <dbReference type="ARBA" id="ARBA00009765"/>
    </source>
</evidence>
<evidence type="ECO:0000256" key="8">
    <source>
        <dbReference type="ARBA" id="ARBA00022989"/>
    </source>
</evidence>
<dbReference type="SUPFAM" id="SSF143865">
    <property type="entry name" value="CorA soluble domain-like"/>
    <property type="match status" value="1"/>
</dbReference>
<comment type="similarity">
    <text evidence="2">Belongs to the CorA metal ion transporter (MIT) (TC 1.A.35) family.</text>
</comment>
<evidence type="ECO:0000256" key="4">
    <source>
        <dbReference type="ARBA" id="ARBA00022475"/>
    </source>
</evidence>
<gene>
    <name evidence="12" type="ORF">SAMN05444390_103297</name>
</gene>
<keyword evidence="5" id="KW-0997">Cell inner membrane</keyword>
<evidence type="ECO:0000256" key="1">
    <source>
        <dbReference type="ARBA" id="ARBA00004651"/>
    </source>
</evidence>
<dbReference type="Pfam" id="PF01544">
    <property type="entry name" value="CorA"/>
    <property type="match status" value="1"/>
</dbReference>
<evidence type="ECO:0000256" key="10">
    <source>
        <dbReference type="ARBA" id="ARBA00023136"/>
    </source>
</evidence>
<dbReference type="PANTHER" id="PTHR46494:SF3">
    <property type="entry name" value="ZINC TRANSPORT PROTEIN ZNTB"/>
    <property type="match status" value="1"/>
</dbReference>
<protein>
    <submittedName>
        <fullName evidence="12">Zinc transporter</fullName>
    </submittedName>
</protein>
<feature type="transmembrane region" description="Helical" evidence="11">
    <location>
        <begin position="325"/>
        <end position="348"/>
    </location>
</feature>
<keyword evidence="9" id="KW-0406">Ion transport</keyword>
<feature type="transmembrane region" description="Helical" evidence="11">
    <location>
        <begin position="293"/>
        <end position="313"/>
    </location>
</feature>
<dbReference type="CDD" id="cd12834">
    <property type="entry name" value="ZntB_u1"/>
    <property type="match status" value="1"/>
</dbReference>
<keyword evidence="6 11" id="KW-0812">Transmembrane</keyword>
<evidence type="ECO:0000256" key="6">
    <source>
        <dbReference type="ARBA" id="ARBA00022692"/>
    </source>
</evidence>
<proteinExistence type="inferred from homology"/>
<dbReference type="InterPro" id="IPR045861">
    <property type="entry name" value="CorA_cytoplasmic_dom"/>
</dbReference>
<evidence type="ECO:0000256" key="7">
    <source>
        <dbReference type="ARBA" id="ARBA00022833"/>
    </source>
</evidence>
<sequence length="353" mass="39107">MQTHSASYGSDQQGLIWGYHFKPDTPARPINAEEAVNILSASRAGEAPSPEQGEELEPQSNGDFVWLHFSLSNTVSVPWLRKHLRLPQAFYESIGSEVGSTRLEQEDDALIAVVHDLLFDFSFDPAAISTTSLCIKPNLLVSVRLKPLRSIDHLRPAVRKGETFRSTTALLGHLLESQAGVLVDVLRRSTVHVDRVEDRLLAHRIGSSGRSELGTLRRTLVRLQRLLAPEPAALFRLLNRPPHWITEEDVRDLQAATEEFATAIGDSGALVERIKLLQQELSESVNEQTNRTLAILTVVTVLALPANIMAGLFGMNVGGVPMEEYGHGFFVVLMILVLLTTLLAYLAINRFRE</sequence>
<dbReference type="GO" id="GO:0015095">
    <property type="term" value="F:magnesium ion transmembrane transporter activity"/>
    <property type="evidence" value="ECO:0007669"/>
    <property type="project" value="TreeGrafter"/>
</dbReference>
<keyword evidence="10 11" id="KW-0472">Membrane</keyword>
<keyword evidence="8 11" id="KW-1133">Transmembrane helix</keyword>
<dbReference type="GO" id="GO:0000287">
    <property type="term" value="F:magnesium ion binding"/>
    <property type="evidence" value="ECO:0007669"/>
    <property type="project" value="TreeGrafter"/>
</dbReference>
<dbReference type="GO" id="GO:0005886">
    <property type="term" value="C:plasma membrane"/>
    <property type="evidence" value="ECO:0007669"/>
    <property type="project" value="UniProtKB-SubCell"/>
</dbReference>
<keyword evidence="3" id="KW-0813">Transport</keyword>
<dbReference type="InterPro" id="IPR045863">
    <property type="entry name" value="CorA_TM1_TM2"/>
</dbReference>
<organism evidence="12 13">
    <name type="scientific">Marinobacterium lutimaris</name>
    <dbReference type="NCBI Taxonomy" id="568106"/>
    <lineage>
        <taxon>Bacteria</taxon>
        <taxon>Pseudomonadati</taxon>
        <taxon>Pseudomonadota</taxon>
        <taxon>Gammaproteobacteria</taxon>
        <taxon>Oceanospirillales</taxon>
        <taxon>Oceanospirillaceae</taxon>
        <taxon>Marinobacterium</taxon>
    </lineage>
</organism>
<dbReference type="OrthoDB" id="9803484at2"/>
<evidence type="ECO:0000313" key="12">
    <source>
        <dbReference type="EMBL" id="SEG69522.1"/>
    </source>
</evidence>
<evidence type="ECO:0000256" key="3">
    <source>
        <dbReference type="ARBA" id="ARBA00022448"/>
    </source>
</evidence>
<dbReference type="Proteomes" id="UP000236745">
    <property type="component" value="Unassembled WGS sequence"/>
</dbReference>
<name>A0A1H6C9D9_9GAMM</name>
<dbReference type="GO" id="GO:0050897">
    <property type="term" value="F:cobalt ion binding"/>
    <property type="evidence" value="ECO:0007669"/>
    <property type="project" value="TreeGrafter"/>
</dbReference>
<dbReference type="InterPro" id="IPR002523">
    <property type="entry name" value="MgTranspt_CorA/ZnTranspt_ZntB"/>
</dbReference>
<keyword evidence="7" id="KW-0862">Zinc</keyword>
<evidence type="ECO:0000256" key="11">
    <source>
        <dbReference type="SAM" id="Phobius"/>
    </source>
</evidence>